<dbReference type="InterPro" id="IPR036716">
    <property type="entry name" value="Pest_crys_N_sf"/>
</dbReference>
<keyword evidence="2" id="KW-0800">Toxin</keyword>
<dbReference type="Pfam" id="PF03945">
    <property type="entry name" value="Endotoxin_N"/>
    <property type="match status" value="1"/>
</dbReference>
<evidence type="ECO:0000259" key="6">
    <source>
        <dbReference type="Pfam" id="PF00555"/>
    </source>
</evidence>
<evidence type="ECO:0000259" key="8">
    <source>
        <dbReference type="Pfam" id="PF03945"/>
    </source>
</evidence>
<dbReference type="InterPro" id="IPR038979">
    <property type="entry name" value="Pest_crys"/>
</dbReference>
<dbReference type="InterPro" id="IPR036399">
    <property type="entry name" value="Pest_cryst_cen_dom_sf"/>
</dbReference>
<dbReference type="AlphaFoldDB" id="V9P857"/>
<evidence type="ECO:0000313" key="9">
    <source>
        <dbReference type="EMBL" id="AGV55021.1"/>
    </source>
</evidence>
<evidence type="ECO:0000256" key="5">
    <source>
        <dbReference type="ARBA" id="ARBA00029653"/>
    </source>
</evidence>
<protein>
    <recommendedName>
        <fullName evidence="5">Crystaline entomocidal protoxin</fullName>
    </recommendedName>
</protein>
<dbReference type="InterPro" id="IPR001178">
    <property type="entry name" value="Pest_cryst_dom_II"/>
</dbReference>
<evidence type="ECO:0000256" key="2">
    <source>
        <dbReference type="ARBA" id="ARBA00022656"/>
    </source>
</evidence>
<dbReference type="Gene3D" id="2.60.120.260">
    <property type="entry name" value="Galactose-binding domain-like"/>
    <property type="match status" value="1"/>
</dbReference>
<dbReference type="SUPFAM" id="SSF56849">
    <property type="entry name" value="delta-Endotoxin (insectocide), N-terminal domain"/>
    <property type="match status" value="1"/>
</dbReference>
<feature type="domain" description="Pesticidal crystal protein" evidence="6">
    <location>
        <begin position="293"/>
        <end position="496"/>
    </location>
</feature>
<reference evidence="9" key="1">
    <citation type="submission" date="2012-11" db="EMBL/GenBank/DDBJ databases">
        <title>Molecular characterization of the mosquitocidal Bacillus thuringiensis strain serovar mogi.</title>
        <authorList>
            <person name="Liu Q."/>
            <person name="Choi J.Y."/>
            <person name="Tao X.Y."/>
            <person name="Lee J.H."/>
            <person name="Kim W.J."/>
            <person name="Roh J.Y."/>
            <person name="Je Y.H."/>
        </authorList>
    </citation>
    <scope>NUCLEOTIDE SEQUENCE</scope>
</reference>
<evidence type="ECO:0000259" key="7">
    <source>
        <dbReference type="Pfam" id="PF03944"/>
    </source>
</evidence>
<dbReference type="Pfam" id="PF00555">
    <property type="entry name" value="Endotoxin_M"/>
    <property type="match status" value="1"/>
</dbReference>
<dbReference type="GO" id="GO:0001907">
    <property type="term" value="P:symbiont-mediated killing of host cell"/>
    <property type="evidence" value="ECO:0007669"/>
    <property type="project" value="InterPro"/>
</dbReference>
<dbReference type="GO" id="GO:0090729">
    <property type="term" value="F:toxin activity"/>
    <property type="evidence" value="ECO:0007669"/>
    <property type="project" value="UniProtKB-KW"/>
</dbReference>
<dbReference type="InterPro" id="IPR005638">
    <property type="entry name" value="Pest_crys_dom-III"/>
</dbReference>
<feature type="domain" description="Pesticidal crystal protein" evidence="7">
    <location>
        <begin position="506"/>
        <end position="638"/>
    </location>
</feature>
<evidence type="ECO:0000256" key="1">
    <source>
        <dbReference type="ARBA" id="ARBA00007819"/>
    </source>
</evidence>
<dbReference type="InterPro" id="IPR008979">
    <property type="entry name" value="Galactose-bd-like_sf"/>
</dbReference>
<evidence type="ECO:0000256" key="4">
    <source>
        <dbReference type="ARBA" id="ARBA00023026"/>
    </source>
</evidence>
<sequence>MNSYQNKDEYEILDATQNNCHMSNCYPKYPLANDPQMYLRNTHYKDWINMCEEASYASSGPSQLLKVGGSIVAKILGMIPEVGPLLSWMVSLFWPTIQEKNTVWEDMIKYVANLLKQELTNYTLNRATSNLFGLNESLNIYNRALAAWKQNKNNFASGELVRAYINDLHILFTRDIQSDFSLGGYEAVLLPSYASAANLHLLLLRDVAIYGKELGYPLEDVEFYYNEQKFYTEKYSNYCVNTYKAGLELAKQIGWSDFNRYRREMTLSALDIVALFPLYDTRLYPSKDGKIHVKSELTREIYSDVINAHVDLVLKEDKAYFTQVEALYTRRPHLFTWLRGFRFVTNSISSWTFLSGAQNKYSYTSSSSIENGPFLGQDTEYGGTSSNMVIPENQYIYNLWTKNYEWIYPWTDPVNITKINFSLTDNNSSNEVIYGAERINKPTVRTDFNFLLNKEGTGPATYYDYNHILSYTLINGSTAGQKRHGYSFAFTHSSVDPYNKIATDKITQIPAVKSNGWMFFGDVLKGPGHTGGDLVTLSNGGRYTLNIIFPAQAYHIRIRYASNGDGEMGIDVNGSGYTRFSIKSTFSHNNYNDLNFQDFNLMDTSFIYNATYTGSQTIWLYSYATARVIIDKIEFIPVGTFANQLLEETQCYNYNQNMDNTYQPSYANTYNHNSSNMHNQSYNNNYNQNMDNTYQPSYDNTYNHNSSNMHNQSYNNNYNQNMDSMYNNNYSQSTNDMYPQEYTNSNNQKFGCTCNQGYNNYPK</sequence>
<dbReference type="EMBL" id="KC182376">
    <property type="protein sequence ID" value="AGV55021.1"/>
    <property type="molecule type" value="Genomic_DNA"/>
</dbReference>
<dbReference type="GO" id="GO:0005102">
    <property type="term" value="F:signaling receptor binding"/>
    <property type="evidence" value="ECO:0007669"/>
    <property type="project" value="InterPro"/>
</dbReference>
<dbReference type="CDD" id="cd04085">
    <property type="entry name" value="delta_endotoxin_C"/>
    <property type="match status" value="1"/>
</dbReference>
<feature type="domain" description="Pesticidal crystal protein" evidence="8">
    <location>
        <begin position="73"/>
        <end position="280"/>
    </location>
</feature>
<organism evidence="9">
    <name type="scientific">Bacillus thuringiensis serovar mogi</name>
    <dbReference type="NCBI Taxonomy" id="1391189"/>
    <lineage>
        <taxon>Bacteria</taxon>
        <taxon>Bacillati</taxon>
        <taxon>Bacillota</taxon>
        <taxon>Bacilli</taxon>
        <taxon>Bacillales</taxon>
        <taxon>Bacillaceae</taxon>
        <taxon>Bacillus</taxon>
        <taxon>Bacillus cereus group</taxon>
    </lineage>
</organism>
<dbReference type="PANTHER" id="PTHR37003:SF2">
    <property type="entry name" value="PESTICIDAL CRYSTAL PROTEIN N-TERMINAL DOMAIN-CONTAINING PROTEIN"/>
    <property type="match status" value="1"/>
</dbReference>
<name>V9P857_BACTU</name>
<proteinExistence type="inferred from homology"/>
<comment type="similarity">
    <text evidence="1">Belongs to the delta endotoxin family.</text>
</comment>
<dbReference type="Pfam" id="PF03944">
    <property type="entry name" value="Endotoxin_C"/>
    <property type="match status" value="1"/>
</dbReference>
<dbReference type="SUPFAM" id="SSF51096">
    <property type="entry name" value="delta-Endotoxin (insectocide), middle domain"/>
    <property type="match status" value="1"/>
</dbReference>
<keyword evidence="4" id="KW-0843">Virulence</keyword>
<dbReference type="Gene3D" id="2.100.10.10">
    <property type="entry name" value="Pesticidal crystal protein, central domain"/>
    <property type="match status" value="1"/>
</dbReference>
<dbReference type="Gene3D" id="1.20.190.10">
    <property type="entry name" value="Pesticidal crystal protein, N-terminal domain"/>
    <property type="match status" value="1"/>
</dbReference>
<evidence type="ECO:0000256" key="3">
    <source>
        <dbReference type="ARBA" id="ARBA00022969"/>
    </source>
</evidence>
<dbReference type="PANTHER" id="PTHR37003">
    <property type="entry name" value="ENDOTOXIN_N DOMAIN-CONTAINING PROTEIN-RELATED"/>
    <property type="match status" value="1"/>
</dbReference>
<accession>V9P857</accession>
<dbReference type="SUPFAM" id="SSF49785">
    <property type="entry name" value="Galactose-binding domain-like"/>
    <property type="match status" value="1"/>
</dbReference>
<dbReference type="InterPro" id="IPR005639">
    <property type="entry name" value="Pest_crys_dom_I"/>
</dbReference>
<keyword evidence="3" id="KW-0749">Sporulation</keyword>
<dbReference type="GO" id="GO:0030435">
    <property type="term" value="P:sporulation resulting in formation of a cellular spore"/>
    <property type="evidence" value="ECO:0007669"/>
    <property type="project" value="UniProtKB-KW"/>
</dbReference>